<organism evidence="7 8">
    <name type="scientific">Enhygromyxa salina</name>
    <dbReference type="NCBI Taxonomy" id="215803"/>
    <lineage>
        <taxon>Bacteria</taxon>
        <taxon>Pseudomonadati</taxon>
        <taxon>Myxococcota</taxon>
        <taxon>Polyangia</taxon>
        <taxon>Nannocystales</taxon>
        <taxon>Nannocystaceae</taxon>
        <taxon>Enhygromyxa</taxon>
    </lineage>
</organism>
<sequence>MGPPAAPQVSRAPVPARRRKISRPPVANALDCATLPPAMTPRPNKPSVSALEALERAQWIAFAPFVFQASCVLRDRGVLSAIESSPEGLTLEQIAEQVSLPHYGVRVLLEAGLGIGLVTEDDERRYHLTNTAHYLQHDGMTRANMDFTRDVNYAGIAHLDQAIATGKPAGLQVFGEWPTIYAGLAKLPEQVQGSWFGFDHFYSDSAFPVALPLVLKSKPRRLLDIGGNTGKWAIACMQHDPEIEVTIMDLPGQLDVAKANIAAAGLSDRVRFLAVDLLDEQAKIPGGFDVIWMSQFLDCFSEAEIVTILRRCAAALEGDARIFILETFWDRQRFAAAKFCLQMTSLYFTALANGNSQLYRADVFLECVRQAELEVDAEHDGIGLAHTLLSCRRQGAS</sequence>
<evidence type="ECO:0000256" key="4">
    <source>
        <dbReference type="SAM" id="MobiDB-lite"/>
    </source>
</evidence>
<dbReference type="InterPro" id="IPR001077">
    <property type="entry name" value="COMT_C"/>
</dbReference>
<dbReference type="EMBL" id="JMCC02000029">
    <property type="protein sequence ID" value="KIG17170.1"/>
    <property type="molecule type" value="Genomic_DNA"/>
</dbReference>
<dbReference type="SUPFAM" id="SSF53335">
    <property type="entry name" value="S-adenosyl-L-methionine-dependent methyltransferases"/>
    <property type="match status" value="1"/>
</dbReference>
<dbReference type="InterPro" id="IPR036388">
    <property type="entry name" value="WH-like_DNA-bd_sf"/>
</dbReference>
<feature type="region of interest" description="Disordered" evidence="4">
    <location>
        <begin position="1"/>
        <end position="20"/>
    </location>
</feature>
<protein>
    <submittedName>
        <fullName evidence="7">Biotin synthesis protein BioC</fullName>
    </submittedName>
</protein>
<dbReference type="Gene3D" id="1.10.10.10">
    <property type="entry name" value="Winged helix-like DNA-binding domain superfamily/Winged helix DNA-binding domain"/>
    <property type="match status" value="1"/>
</dbReference>
<dbReference type="InterPro" id="IPR036390">
    <property type="entry name" value="WH_DNA-bd_sf"/>
</dbReference>
<dbReference type="InterPro" id="IPR016461">
    <property type="entry name" value="COMT-like"/>
</dbReference>
<keyword evidence="2" id="KW-0808">Transferase</keyword>
<dbReference type="InterPro" id="IPR049480">
    <property type="entry name" value="BVU_1015-like_N"/>
</dbReference>
<evidence type="ECO:0000256" key="2">
    <source>
        <dbReference type="ARBA" id="ARBA00022679"/>
    </source>
</evidence>
<evidence type="ECO:0000256" key="1">
    <source>
        <dbReference type="ARBA" id="ARBA00022603"/>
    </source>
</evidence>
<proteinExistence type="predicted"/>
<gene>
    <name evidence="7" type="ORF">DB30_03767</name>
</gene>
<comment type="caution">
    <text evidence="7">The sequence shown here is derived from an EMBL/GenBank/DDBJ whole genome shotgun (WGS) entry which is preliminary data.</text>
</comment>
<dbReference type="Pfam" id="PF21212">
    <property type="entry name" value="Dimerisation2-like_dom"/>
    <property type="match status" value="1"/>
</dbReference>
<dbReference type="InterPro" id="IPR029063">
    <property type="entry name" value="SAM-dependent_MTases_sf"/>
</dbReference>
<evidence type="ECO:0000313" key="8">
    <source>
        <dbReference type="Proteomes" id="UP000031599"/>
    </source>
</evidence>
<feature type="domain" description="O-methyltransferase C-terminal" evidence="5">
    <location>
        <begin position="220"/>
        <end position="355"/>
    </location>
</feature>
<dbReference type="GO" id="GO:0032259">
    <property type="term" value="P:methylation"/>
    <property type="evidence" value="ECO:0007669"/>
    <property type="project" value="UniProtKB-KW"/>
</dbReference>
<dbReference type="PANTHER" id="PTHR43712">
    <property type="entry name" value="PUTATIVE (AFU_ORTHOLOGUE AFUA_4G14580)-RELATED"/>
    <property type="match status" value="1"/>
</dbReference>
<dbReference type="Proteomes" id="UP000031599">
    <property type="component" value="Unassembled WGS sequence"/>
</dbReference>
<keyword evidence="1" id="KW-0489">Methyltransferase</keyword>
<dbReference type="Gene3D" id="1.20.58.1390">
    <property type="match status" value="1"/>
</dbReference>
<keyword evidence="3" id="KW-0949">S-adenosyl-L-methionine</keyword>
<evidence type="ECO:0000259" key="5">
    <source>
        <dbReference type="Pfam" id="PF00891"/>
    </source>
</evidence>
<feature type="domain" description="BVU-1015-like N-terminal dimerisation-like" evidence="6">
    <location>
        <begin position="56"/>
        <end position="124"/>
    </location>
</feature>
<dbReference type="CDD" id="cd02440">
    <property type="entry name" value="AdoMet_MTases"/>
    <property type="match status" value="1"/>
</dbReference>
<dbReference type="AlphaFoldDB" id="A0A0C2D690"/>
<dbReference type="PANTHER" id="PTHR43712:SF2">
    <property type="entry name" value="O-METHYLTRANSFERASE CICE"/>
    <property type="match status" value="1"/>
</dbReference>
<name>A0A0C2D690_9BACT</name>
<evidence type="ECO:0000259" key="6">
    <source>
        <dbReference type="Pfam" id="PF21212"/>
    </source>
</evidence>
<dbReference type="Gene3D" id="3.40.50.150">
    <property type="entry name" value="Vaccinia Virus protein VP39"/>
    <property type="match status" value="1"/>
</dbReference>
<evidence type="ECO:0000256" key="3">
    <source>
        <dbReference type="ARBA" id="ARBA00022691"/>
    </source>
</evidence>
<accession>A0A0C2D690</accession>
<dbReference type="GO" id="GO:0008171">
    <property type="term" value="F:O-methyltransferase activity"/>
    <property type="evidence" value="ECO:0007669"/>
    <property type="project" value="InterPro"/>
</dbReference>
<evidence type="ECO:0000313" key="7">
    <source>
        <dbReference type="EMBL" id="KIG17170.1"/>
    </source>
</evidence>
<dbReference type="PROSITE" id="PS51683">
    <property type="entry name" value="SAM_OMT_II"/>
    <property type="match status" value="1"/>
</dbReference>
<reference evidence="7 8" key="1">
    <citation type="submission" date="2014-12" db="EMBL/GenBank/DDBJ databases">
        <title>Genome assembly of Enhygromyxa salina DSM 15201.</title>
        <authorList>
            <person name="Sharma G."/>
            <person name="Subramanian S."/>
        </authorList>
    </citation>
    <scope>NUCLEOTIDE SEQUENCE [LARGE SCALE GENOMIC DNA]</scope>
    <source>
        <strain evidence="7 8">DSM 15201</strain>
    </source>
</reference>
<dbReference type="Pfam" id="PF00891">
    <property type="entry name" value="Methyltransf_2"/>
    <property type="match status" value="1"/>
</dbReference>
<dbReference type="SUPFAM" id="SSF46785">
    <property type="entry name" value="Winged helix' DNA-binding domain"/>
    <property type="match status" value="1"/>
</dbReference>